<evidence type="ECO:0000313" key="2">
    <source>
        <dbReference type="Proteomes" id="UP000536179"/>
    </source>
</evidence>
<gene>
    <name evidence="1" type="ORF">FHS27_006398</name>
</gene>
<evidence type="ECO:0000313" key="1">
    <source>
        <dbReference type="EMBL" id="MBB3210551.1"/>
    </source>
</evidence>
<protein>
    <submittedName>
        <fullName evidence="1">Uncharacterized protein</fullName>
    </submittedName>
</protein>
<accession>A0A7W5E5D8</accession>
<keyword evidence="2" id="KW-1185">Reference proteome</keyword>
<comment type="caution">
    <text evidence="1">The sequence shown here is derived from an EMBL/GenBank/DDBJ whole genome shotgun (WGS) entry which is preliminary data.</text>
</comment>
<dbReference type="AlphaFoldDB" id="A0A7W5E5D8"/>
<dbReference type="EMBL" id="JACHXU010000041">
    <property type="protein sequence ID" value="MBB3210551.1"/>
    <property type="molecule type" value="Genomic_DNA"/>
</dbReference>
<name>A0A7W5E5D8_9BACT</name>
<sequence>MFADNSFGRGSLYRSTFVGDAPDRECLADTIVDAVSW</sequence>
<reference evidence="1 2" key="1">
    <citation type="submission" date="2020-08" db="EMBL/GenBank/DDBJ databases">
        <title>Genomic Encyclopedia of Type Strains, Phase III (KMG-III): the genomes of soil and plant-associated and newly described type strains.</title>
        <authorList>
            <person name="Whitman W."/>
        </authorList>
    </citation>
    <scope>NUCLEOTIDE SEQUENCE [LARGE SCALE GENOMIC DNA]</scope>
    <source>
        <strain evidence="1 2">CECT 8075</strain>
    </source>
</reference>
<dbReference type="Proteomes" id="UP000536179">
    <property type="component" value="Unassembled WGS sequence"/>
</dbReference>
<organism evidence="1 2">
    <name type="scientific">Aporhodopirellula rubra</name>
    <dbReference type="NCBI Taxonomy" id="980271"/>
    <lineage>
        <taxon>Bacteria</taxon>
        <taxon>Pseudomonadati</taxon>
        <taxon>Planctomycetota</taxon>
        <taxon>Planctomycetia</taxon>
        <taxon>Pirellulales</taxon>
        <taxon>Pirellulaceae</taxon>
        <taxon>Aporhodopirellula</taxon>
    </lineage>
</organism>
<proteinExistence type="predicted"/>